<sequence length="40" mass="4559">MNCLKCPIVEECEAARSVTQNEYVQAVAIPTVMEPYRKED</sequence>
<protein>
    <submittedName>
        <fullName evidence="1">Uncharacterized protein</fullName>
    </submittedName>
</protein>
<dbReference type="AlphaFoldDB" id="X1QEA8"/>
<gene>
    <name evidence="1" type="ORF">S06H3_57731</name>
</gene>
<comment type="caution">
    <text evidence="1">The sequence shown here is derived from an EMBL/GenBank/DDBJ whole genome shotgun (WGS) entry which is preliminary data.</text>
</comment>
<reference evidence="1" key="1">
    <citation type="journal article" date="2014" name="Front. Microbiol.">
        <title>High frequency of phylogenetically diverse reductive dehalogenase-homologous genes in deep subseafloor sedimentary metagenomes.</title>
        <authorList>
            <person name="Kawai M."/>
            <person name="Futagami T."/>
            <person name="Toyoda A."/>
            <person name="Takaki Y."/>
            <person name="Nishi S."/>
            <person name="Hori S."/>
            <person name="Arai W."/>
            <person name="Tsubouchi T."/>
            <person name="Morono Y."/>
            <person name="Uchiyama I."/>
            <person name="Ito T."/>
            <person name="Fujiyama A."/>
            <person name="Inagaki F."/>
            <person name="Takami H."/>
        </authorList>
    </citation>
    <scope>NUCLEOTIDE SEQUENCE</scope>
    <source>
        <strain evidence="1">Expedition CK06-06</strain>
    </source>
</reference>
<feature type="non-terminal residue" evidence="1">
    <location>
        <position position="40"/>
    </location>
</feature>
<proteinExistence type="predicted"/>
<name>X1QEA8_9ZZZZ</name>
<evidence type="ECO:0000313" key="1">
    <source>
        <dbReference type="EMBL" id="GAI49355.1"/>
    </source>
</evidence>
<accession>X1QEA8</accession>
<organism evidence="1">
    <name type="scientific">marine sediment metagenome</name>
    <dbReference type="NCBI Taxonomy" id="412755"/>
    <lineage>
        <taxon>unclassified sequences</taxon>
        <taxon>metagenomes</taxon>
        <taxon>ecological metagenomes</taxon>
    </lineage>
</organism>
<dbReference type="EMBL" id="BARV01037295">
    <property type="protein sequence ID" value="GAI49355.1"/>
    <property type="molecule type" value="Genomic_DNA"/>
</dbReference>